<protein>
    <submittedName>
        <fullName evidence="1">Uncharacterized protein</fullName>
    </submittedName>
</protein>
<dbReference type="Proteomes" id="UP000499080">
    <property type="component" value="Unassembled WGS sequence"/>
</dbReference>
<gene>
    <name evidence="1" type="ORF">AVEN_77304_1</name>
</gene>
<evidence type="ECO:0000313" key="1">
    <source>
        <dbReference type="EMBL" id="GBN41104.1"/>
    </source>
</evidence>
<evidence type="ECO:0000313" key="2">
    <source>
        <dbReference type="Proteomes" id="UP000499080"/>
    </source>
</evidence>
<reference evidence="1 2" key="1">
    <citation type="journal article" date="2019" name="Sci. Rep.">
        <title>Orb-weaving spider Araneus ventricosus genome elucidates the spidroin gene catalogue.</title>
        <authorList>
            <person name="Kono N."/>
            <person name="Nakamura H."/>
            <person name="Ohtoshi R."/>
            <person name="Moran D.A.P."/>
            <person name="Shinohara A."/>
            <person name="Yoshida Y."/>
            <person name="Fujiwara M."/>
            <person name="Mori M."/>
            <person name="Tomita M."/>
            <person name="Arakawa K."/>
        </authorList>
    </citation>
    <scope>NUCLEOTIDE SEQUENCE [LARGE SCALE GENOMIC DNA]</scope>
</reference>
<comment type="caution">
    <text evidence="1">The sequence shown here is derived from an EMBL/GenBank/DDBJ whole genome shotgun (WGS) entry which is preliminary data.</text>
</comment>
<organism evidence="1 2">
    <name type="scientific">Araneus ventricosus</name>
    <name type="common">Orbweaver spider</name>
    <name type="synonym">Epeira ventricosa</name>
    <dbReference type="NCBI Taxonomy" id="182803"/>
    <lineage>
        <taxon>Eukaryota</taxon>
        <taxon>Metazoa</taxon>
        <taxon>Ecdysozoa</taxon>
        <taxon>Arthropoda</taxon>
        <taxon>Chelicerata</taxon>
        <taxon>Arachnida</taxon>
        <taxon>Araneae</taxon>
        <taxon>Araneomorphae</taxon>
        <taxon>Entelegynae</taxon>
        <taxon>Araneoidea</taxon>
        <taxon>Araneidae</taxon>
        <taxon>Araneus</taxon>
    </lineage>
</organism>
<dbReference type="EMBL" id="BGPR01009606">
    <property type="protein sequence ID" value="GBN41104.1"/>
    <property type="molecule type" value="Genomic_DNA"/>
</dbReference>
<accession>A0A4Y2NQ97</accession>
<proteinExistence type="predicted"/>
<sequence length="129" mass="14484">MFILSIQIVLYDAIVTGYVPHVSLPCPHTMAVALTSFDQRHSRSLTELYPTVRIVLYQILQHLQLVWVPLISREMLTTLLWLIPICAGGLRVPFVGHLAIAASTCVDVTSSVDVFGLPDFLHRRQNLSF</sequence>
<keyword evidence="2" id="KW-1185">Reference proteome</keyword>
<name>A0A4Y2NQ97_ARAVE</name>
<dbReference type="AlphaFoldDB" id="A0A4Y2NQ97"/>